<evidence type="ECO:0000256" key="1">
    <source>
        <dbReference type="SAM" id="MobiDB-lite"/>
    </source>
</evidence>
<sequence>MAFSAAGATGESPREAATEALPPAASEGREARQQHAYDVSIVAAEAASAASKLFEGHLKERVSQMLLLLQEDPHQQPKEKELNRQPHKWNAHTRPRQSKSTRAEGLFDVSSGVGVRDCYSSCCKSLPGGLSPVTPGGSRKRGSLLSNASVGKNLSGRHWPFTSAPVADAPVASAASGLAIHHAAPSFIPQNRHARTLERLSAPAQIDTRTSTGVCHVSSEADTPEDEIAAKGGEKGEVLAFQATPAVNGSSPHTAVAQLPVARPQKAQTSGLSIAFLGERLQPQRVPSLHKPPAAHLYPLPMSGIPGDLQQEKRDDCCSPFTQANAPLLTSPRVQQSVLEKWAREQQAQRPVQGLSLEAPDWLGDVQKTNACHSDKKEDKELEIVAKKHATDAPMGGDQRINVFHRVEVTQEDKSSTQQQLMQSYAGSISSVDLQGFSSLRMPLRELLNDQESLLEALDAEYREPPVAPHSTDSKYALPLEEEVERYESAGASVQLGGEDRGNHRDVEGNGSVPMPLVRGRECAATVLKDSFAAL</sequence>
<accession>A0A1D3D1G7</accession>
<evidence type="ECO:0000313" key="2">
    <source>
        <dbReference type="EMBL" id="OEH77287.1"/>
    </source>
</evidence>
<feature type="region of interest" description="Disordered" evidence="1">
    <location>
        <begin position="493"/>
        <end position="513"/>
    </location>
</feature>
<evidence type="ECO:0000313" key="3">
    <source>
        <dbReference type="Proteomes" id="UP000095192"/>
    </source>
</evidence>
<reference evidence="2 3" key="1">
    <citation type="journal article" date="2016" name="BMC Genomics">
        <title>Comparative genomics reveals Cyclospora cayetanensis possesses coccidia-like metabolism and invasion components but unique surface antigens.</title>
        <authorList>
            <person name="Liu S."/>
            <person name="Wang L."/>
            <person name="Zheng H."/>
            <person name="Xu Z."/>
            <person name="Roellig D.M."/>
            <person name="Li N."/>
            <person name="Frace M.A."/>
            <person name="Tang K."/>
            <person name="Arrowood M.J."/>
            <person name="Moss D.M."/>
            <person name="Zhang L."/>
            <person name="Feng Y."/>
            <person name="Xiao L."/>
        </authorList>
    </citation>
    <scope>NUCLEOTIDE SEQUENCE [LARGE SCALE GENOMIC DNA]</scope>
    <source>
        <strain evidence="2 3">CHN_HEN01</strain>
    </source>
</reference>
<feature type="compositionally biased region" description="Basic residues" evidence="1">
    <location>
        <begin position="85"/>
        <end position="99"/>
    </location>
</feature>
<dbReference type="AlphaFoldDB" id="A0A1D3D1G7"/>
<dbReference type="InParanoid" id="A0A1D3D1G7"/>
<dbReference type="EMBL" id="JROU02001148">
    <property type="protein sequence ID" value="OEH77287.1"/>
    <property type="molecule type" value="Genomic_DNA"/>
</dbReference>
<proteinExistence type="predicted"/>
<organism evidence="2 3">
    <name type="scientific">Cyclospora cayetanensis</name>
    <dbReference type="NCBI Taxonomy" id="88456"/>
    <lineage>
        <taxon>Eukaryota</taxon>
        <taxon>Sar</taxon>
        <taxon>Alveolata</taxon>
        <taxon>Apicomplexa</taxon>
        <taxon>Conoidasida</taxon>
        <taxon>Coccidia</taxon>
        <taxon>Eucoccidiorida</taxon>
        <taxon>Eimeriorina</taxon>
        <taxon>Eimeriidae</taxon>
        <taxon>Cyclospora</taxon>
    </lineage>
</organism>
<feature type="compositionally biased region" description="Basic and acidic residues" evidence="1">
    <location>
        <begin position="73"/>
        <end position="84"/>
    </location>
</feature>
<protein>
    <submittedName>
        <fullName evidence="2">Uncharacterized protein</fullName>
    </submittedName>
</protein>
<dbReference type="VEuPathDB" id="ToxoDB:LOC34622823"/>
<feature type="compositionally biased region" description="Basic and acidic residues" evidence="1">
    <location>
        <begin position="498"/>
        <end position="508"/>
    </location>
</feature>
<gene>
    <name evidence="2" type="ORF">cyc_06718</name>
</gene>
<dbReference type="Proteomes" id="UP000095192">
    <property type="component" value="Unassembled WGS sequence"/>
</dbReference>
<feature type="region of interest" description="Disordered" evidence="1">
    <location>
        <begin position="73"/>
        <end position="103"/>
    </location>
</feature>
<comment type="caution">
    <text evidence="2">The sequence shown here is derived from an EMBL/GenBank/DDBJ whole genome shotgun (WGS) entry which is preliminary data.</text>
</comment>
<name>A0A1D3D1G7_9EIME</name>
<keyword evidence="3" id="KW-1185">Reference proteome</keyword>
<feature type="region of interest" description="Disordered" evidence="1">
    <location>
        <begin position="1"/>
        <end position="35"/>
    </location>
</feature>
<dbReference type="VEuPathDB" id="ToxoDB:cyc_06718"/>